<feature type="region of interest" description="Disordered" evidence="4">
    <location>
        <begin position="1101"/>
        <end position="1136"/>
    </location>
</feature>
<dbReference type="GO" id="GO:0031267">
    <property type="term" value="F:small GTPase binding"/>
    <property type="evidence" value="ECO:0007669"/>
    <property type="project" value="InterPro"/>
</dbReference>
<dbReference type="GO" id="GO:0051016">
    <property type="term" value="P:barbed-end actin filament capping"/>
    <property type="evidence" value="ECO:0007669"/>
    <property type="project" value="UniProtKB-ARBA"/>
</dbReference>
<dbReference type="SMART" id="SM00498">
    <property type="entry name" value="FH2"/>
    <property type="match status" value="1"/>
</dbReference>
<dbReference type="InterPro" id="IPR010473">
    <property type="entry name" value="GTPase-bd"/>
</dbReference>
<dbReference type="SMART" id="SM01139">
    <property type="entry name" value="Drf_FH3"/>
    <property type="match status" value="1"/>
</dbReference>
<dbReference type="GO" id="GO:0000131">
    <property type="term" value="C:incipient cellular bud site"/>
    <property type="evidence" value="ECO:0007669"/>
    <property type="project" value="UniProtKB-ARBA"/>
</dbReference>
<dbReference type="InterPro" id="IPR016024">
    <property type="entry name" value="ARM-type_fold"/>
</dbReference>
<evidence type="ECO:0000313" key="9">
    <source>
        <dbReference type="Proteomes" id="UP000262825"/>
    </source>
</evidence>
<feature type="region of interest" description="Disordered" evidence="4">
    <location>
        <begin position="1"/>
        <end position="178"/>
    </location>
</feature>
<feature type="compositionally biased region" description="Polar residues" evidence="4">
    <location>
        <begin position="97"/>
        <end position="109"/>
    </location>
</feature>
<dbReference type="GO" id="GO:0071474">
    <property type="term" value="P:cellular hyperosmotic response"/>
    <property type="evidence" value="ECO:0007669"/>
    <property type="project" value="UniProtKB-ARBA"/>
</dbReference>
<feature type="compositionally biased region" description="Basic and acidic residues" evidence="4">
    <location>
        <begin position="1838"/>
        <end position="1852"/>
    </location>
</feature>
<feature type="region of interest" description="Disordered" evidence="4">
    <location>
        <begin position="1813"/>
        <end position="1923"/>
    </location>
</feature>
<dbReference type="Proteomes" id="UP000262825">
    <property type="component" value="Unassembled WGS sequence"/>
</dbReference>
<dbReference type="FunFam" id="6.10.30.50:FF:000001">
    <property type="entry name" value="Cytokinesis sepA protein"/>
    <property type="match status" value="1"/>
</dbReference>
<gene>
    <name evidence="8" type="ORF">SCODWIG_00177</name>
</gene>
<dbReference type="GO" id="GO:0045010">
    <property type="term" value="P:actin nucleation"/>
    <property type="evidence" value="ECO:0007669"/>
    <property type="project" value="UniProtKB-ARBA"/>
</dbReference>
<name>A0A376B148_9ASCO</name>
<proteinExistence type="inferred from homology"/>
<evidence type="ECO:0000256" key="1">
    <source>
        <dbReference type="ARBA" id="ARBA00023054"/>
    </source>
</evidence>
<evidence type="ECO:0000256" key="4">
    <source>
        <dbReference type="SAM" id="MobiDB-lite"/>
    </source>
</evidence>
<dbReference type="GO" id="GO:0043332">
    <property type="term" value="C:mating projection tip"/>
    <property type="evidence" value="ECO:0007669"/>
    <property type="project" value="TreeGrafter"/>
</dbReference>
<dbReference type="GO" id="GO:0003779">
    <property type="term" value="F:actin binding"/>
    <property type="evidence" value="ECO:0007669"/>
    <property type="project" value="InterPro"/>
</dbReference>
<evidence type="ECO:0000313" key="8">
    <source>
        <dbReference type="EMBL" id="SSD58416.1"/>
    </source>
</evidence>
<dbReference type="InterPro" id="IPR051661">
    <property type="entry name" value="Actin_filament_regulator"/>
</dbReference>
<feature type="region of interest" description="Disordered" evidence="4">
    <location>
        <begin position="1233"/>
        <end position="1376"/>
    </location>
</feature>
<dbReference type="FunFam" id="1.20.58.2220:FF:000006">
    <property type="entry name" value="Cytokinesis protein sepA"/>
    <property type="match status" value="1"/>
</dbReference>
<keyword evidence="1 3" id="KW-0175">Coiled coil</keyword>
<dbReference type="FunFam" id="1.25.10.10:FF:000898">
    <property type="entry name" value="Formin BNI1"/>
    <property type="match status" value="1"/>
</dbReference>
<feature type="compositionally biased region" description="Polar residues" evidence="4">
    <location>
        <begin position="1257"/>
        <end position="1284"/>
    </location>
</feature>
<dbReference type="GO" id="GO:1903475">
    <property type="term" value="P:mitotic actomyosin contractile ring assembly"/>
    <property type="evidence" value="ECO:0007669"/>
    <property type="project" value="UniProtKB-ARBA"/>
</dbReference>
<dbReference type="SUPFAM" id="SSF48371">
    <property type="entry name" value="ARM repeat"/>
    <property type="match status" value="1"/>
</dbReference>
<feature type="domain" description="DAD" evidence="5">
    <location>
        <begin position="1837"/>
        <end position="1869"/>
    </location>
</feature>
<evidence type="ECO:0000256" key="2">
    <source>
        <dbReference type="ARBA" id="ARBA00037935"/>
    </source>
</evidence>
<dbReference type="InterPro" id="IPR014767">
    <property type="entry name" value="DAD_dom"/>
</dbReference>
<dbReference type="SUPFAM" id="SSF101447">
    <property type="entry name" value="Formin homology 2 domain (FH2 domain)"/>
    <property type="match status" value="1"/>
</dbReference>
<feature type="compositionally biased region" description="Polar residues" evidence="4">
    <location>
        <begin position="1876"/>
        <end position="1886"/>
    </location>
</feature>
<dbReference type="GO" id="GO:0032991">
    <property type="term" value="C:protein-containing complex"/>
    <property type="evidence" value="ECO:0007669"/>
    <property type="project" value="UniProtKB-ARBA"/>
</dbReference>
<dbReference type="InterPro" id="IPR014768">
    <property type="entry name" value="GBD/FH3_dom"/>
</dbReference>
<evidence type="ECO:0000259" key="5">
    <source>
        <dbReference type="PROSITE" id="PS51231"/>
    </source>
</evidence>
<keyword evidence="9" id="KW-1185">Reference proteome</keyword>
<comment type="similarity">
    <text evidence="2">Belongs to the formin homology family. BNI1 subfamily.</text>
</comment>
<dbReference type="GO" id="GO:0005935">
    <property type="term" value="C:cellular bud neck"/>
    <property type="evidence" value="ECO:0007669"/>
    <property type="project" value="UniProtKB-ARBA"/>
</dbReference>
<feature type="compositionally biased region" description="Pro residues" evidence="4">
    <location>
        <begin position="1339"/>
        <end position="1351"/>
    </location>
</feature>
<feature type="compositionally biased region" description="Basic and acidic residues" evidence="4">
    <location>
        <begin position="1952"/>
        <end position="1972"/>
    </location>
</feature>
<dbReference type="PROSITE" id="PS51444">
    <property type="entry name" value="FH2"/>
    <property type="match status" value="1"/>
</dbReference>
<reference evidence="9" key="1">
    <citation type="submission" date="2018-06" db="EMBL/GenBank/DDBJ databases">
        <authorList>
            <person name="Guldener U."/>
        </authorList>
    </citation>
    <scope>NUCLEOTIDE SEQUENCE [LARGE SCALE GENOMIC DNA]</scope>
    <source>
        <strain evidence="9">UTAD17</strain>
    </source>
</reference>
<feature type="compositionally biased region" description="Low complexity" evidence="4">
    <location>
        <begin position="147"/>
        <end position="167"/>
    </location>
</feature>
<feature type="coiled-coil region" evidence="3">
    <location>
        <begin position="925"/>
        <end position="952"/>
    </location>
</feature>
<feature type="compositionally biased region" description="Polar residues" evidence="4">
    <location>
        <begin position="1233"/>
        <end position="1250"/>
    </location>
</feature>
<feature type="region of interest" description="Disordered" evidence="4">
    <location>
        <begin position="2044"/>
        <end position="2091"/>
    </location>
</feature>
<dbReference type="VEuPathDB" id="FungiDB:SCODWIG_00177"/>
<dbReference type="GO" id="GO:0070649">
    <property type="term" value="P:formin-nucleated actin cable assembly"/>
    <property type="evidence" value="ECO:0007669"/>
    <property type="project" value="UniProtKB-ARBA"/>
</dbReference>
<dbReference type="SMART" id="SM01140">
    <property type="entry name" value="Drf_GBD"/>
    <property type="match status" value="1"/>
</dbReference>
<feature type="compositionally biased region" description="Polar residues" evidence="4">
    <location>
        <begin position="168"/>
        <end position="178"/>
    </location>
</feature>
<dbReference type="Gene3D" id="6.10.30.50">
    <property type="match status" value="1"/>
</dbReference>
<dbReference type="InterPro" id="IPR015425">
    <property type="entry name" value="FH2_Formin"/>
</dbReference>
<dbReference type="Gene3D" id="1.25.10.10">
    <property type="entry name" value="Leucine-rich Repeat Variant"/>
    <property type="match status" value="1"/>
</dbReference>
<dbReference type="Pfam" id="PF06371">
    <property type="entry name" value="Drf_GBD"/>
    <property type="match status" value="1"/>
</dbReference>
<evidence type="ECO:0000259" key="6">
    <source>
        <dbReference type="PROSITE" id="PS51232"/>
    </source>
</evidence>
<evidence type="ECO:0000256" key="3">
    <source>
        <dbReference type="SAM" id="Coils"/>
    </source>
</evidence>
<organism evidence="8 9">
    <name type="scientific">Saccharomycodes ludwigii</name>
    <dbReference type="NCBI Taxonomy" id="36035"/>
    <lineage>
        <taxon>Eukaryota</taxon>
        <taxon>Fungi</taxon>
        <taxon>Dikarya</taxon>
        <taxon>Ascomycota</taxon>
        <taxon>Saccharomycotina</taxon>
        <taxon>Saccharomycetes</taxon>
        <taxon>Saccharomycodales</taxon>
        <taxon>Saccharomycodaceae</taxon>
        <taxon>Saccharomycodes</taxon>
    </lineage>
</organism>
<dbReference type="PANTHER" id="PTHR47102">
    <property type="entry name" value="PROTEIN BNI1"/>
    <property type="match status" value="1"/>
</dbReference>
<dbReference type="Gene3D" id="1.20.58.2220">
    <property type="entry name" value="Formin, FH2 domain"/>
    <property type="match status" value="1"/>
</dbReference>
<feature type="compositionally biased region" description="Low complexity" evidence="4">
    <location>
        <begin position="1"/>
        <end position="62"/>
    </location>
</feature>
<feature type="compositionally biased region" description="Basic residues" evidence="4">
    <location>
        <begin position="1864"/>
        <end position="1874"/>
    </location>
</feature>
<feature type="compositionally biased region" description="Pro residues" evidence="4">
    <location>
        <begin position="1286"/>
        <end position="1298"/>
    </location>
</feature>
<dbReference type="InterPro" id="IPR042201">
    <property type="entry name" value="FH2_Formin_sf"/>
</dbReference>
<dbReference type="GO" id="GO:0030010">
    <property type="term" value="P:establishment of cell polarity"/>
    <property type="evidence" value="ECO:0007669"/>
    <property type="project" value="UniProtKB-ARBA"/>
</dbReference>
<dbReference type="PANTHER" id="PTHR47102:SF2">
    <property type="entry name" value="PROTEIN BNI1"/>
    <property type="match status" value="1"/>
</dbReference>
<dbReference type="PROSITE" id="PS51232">
    <property type="entry name" value="GBD_FH3"/>
    <property type="match status" value="1"/>
</dbReference>
<dbReference type="PROSITE" id="PS51231">
    <property type="entry name" value="DAD"/>
    <property type="match status" value="1"/>
</dbReference>
<dbReference type="GO" id="GO:0032153">
    <property type="term" value="C:cell division site"/>
    <property type="evidence" value="ECO:0007669"/>
    <property type="project" value="TreeGrafter"/>
</dbReference>
<dbReference type="Pfam" id="PF06367">
    <property type="entry name" value="Drf_FH3"/>
    <property type="match status" value="1"/>
</dbReference>
<feature type="compositionally biased region" description="Polar residues" evidence="4">
    <location>
        <begin position="132"/>
        <end position="145"/>
    </location>
</feature>
<feature type="domain" description="FH2" evidence="7">
    <location>
        <begin position="1390"/>
        <end position="1808"/>
    </location>
</feature>
<evidence type="ECO:0000259" key="7">
    <source>
        <dbReference type="PROSITE" id="PS51444"/>
    </source>
</evidence>
<feature type="compositionally biased region" description="Pro residues" evidence="4">
    <location>
        <begin position="1315"/>
        <end position="1326"/>
    </location>
</feature>
<dbReference type="GO" id="GO:0005934">
    <property type="term" value="C:cellular bud tip"/>
    <property type="evidence" value="ECO:0007669"/>
    <property type="project" value="UniProtKB-ARBA"/>
</dbReference>
<feature type="compositionally biased region" description="Polar residues" evidence="4">
    <location>
        <begin position="1815"/>
        <end position="1825"/>
    </location>
</feature>
<feature type="compositionally biased region" description="Basic and acidic residues" evidence="4">
    <location>
        <begin position="1985"/>
        <end position="2000"/>
    </location>
</feature>
<dbReference type="InterPro" id="IPR011989">
    <property type="entry name" value="ARM-like"/>
</dbReference>
<feature type="domain" description="GBD/FH3" evidence="6">
    <location>
        <begin position="201"/>
        <end position="756"/>
    </location>
</feature>
<dbReference type="InterPro" id="IPR010472">
    <property type="entry name" value="FH3_dom"/>
</dbReference>
<dbReference type="Pfam" id="PF02181">
    <property type="entry name" value="FH2"/>
    <property type="match status" value="1"/>
</dbReference>
<feature type="compositionally biased region" description="Basic and acidic residues" evidence="4">
    <location>
        <begin position="1903"/>
        <end position="1917"/>
    </location>
</feature>
<accession>A0A376B148</accession>
<protein>
    <submittedName>
        <fullName evidence="8">Related to Protein BNI1</fullName>
    </submittedName>
</protein>
<dbReference type="EMBL" id="UFAJ01000011">
    <property type="protein sequence ID" value="SSD58416.1"/>
    <property type="molecule type" value="Genomic_DNA"/>
</dbReference>
<dbReference type="GO" id="GO:0005522">
    <property type="term" value="F:profilin binding"/>
    <property type="evidence" value="ECO:0007669"/>
    <property type="project" value="UniProtKB-ARBA"/>
</dbReference>
<dbReference type="GO" id="GO:0015629">
    <property type="term" value="C:actin cytoskeleton"/>
    <property type="evidence" value="ECO:0007669"/>
    <property type="project" value="UniProtKB-ARBA"/>
</dbReference>
<dbReference type="Gene3D" id="1.10.238.150">
    <property type="entry name" value="Formin, FH3 diaphanous domain"/>
    <property type="match status" value="1"/>
</dbReference>
<feature type="compositionally biased region" description="Acidic residues" evidence="4">
    <location>
        <begin position="1114"/>
        <end position="1129"/>
    </location>
</feature>
<feature type="region of interest" description="Disordered" evidence="4">
    <location>
        <begin position="1945"/>
        <end position="2018"/>
    </location>
</feature>
<feature type="compositionally biased region" description="Basic and acidic residues" evidence="4">
    <location>
        <begin position="2065"/>
        <end position="2076"/>
    </location>
</feature>
<sequence>MYKSIKSGSSTNSQGSLSKKDSLQSLKSNNSNSSHIGSSSGGLFSSLKKLTSSSSNSNLPQQHQHHHHSGIKKQDSKTSLSTKSVKNPKLSLDIDDNTNSTSATITPTHNSINSISKNINKDKKPLTKKHTYSYSNLNTPSSVEDNLSVNYQSRRSSSSVDNDSTLSRQFTNQSHNPSVYSYNTLTNLQKFIGPDGKVSLDKPPNPKDIDELFEELIQKRNFESLPLSAQQQLRQYSTDKKWLLVKQDLQAELRKLQRKPSSSSLSTAFTVSPSTAQNSNNITLSPLKTNAGNISTTTTTINNATNANNNNAYASSASSIRRHSHRNMYNLEKSSPTRSISVNTLDSGNTVNTNGSFYMFKDRNISTSTIASDPSQLPPDYYVRKLISDKITNKQLNDLWVSLRTQPLDWVLGFLSSQGHIAIANILLRLYKSGFTPSKKNNRTTTYESILTEEKLDAEALLFKCLKTILNLREGADEASGSKLIISTIVEGLLSLRIQTRRMASEMLTFIVEWNNHENFQLVLEALDQSSSITSNIHLQARLMMPNKRKSFLLDTLRSNLELSDTHVVKKFEEWLLVLEYSLDGRGKLGSLVGASDDYKNGGENALLEYCYLTLILINQLCNIPDDVNQRTLLRSRFKTCGFSRIMQKLELLNYEPLNEQLRIFEDRTADDYNKLVSNKVLKENIDMDNPVDMLNTLWEHYKETDAGRYLISLMQHVFISATKFSNENDPTEVNKHLRLLDSLVSNATMSSLDSESSFNMAIQRLYDAMQTDEVARRAILESRELSKRFDEVKGERDYLYEKLQKSQDGLVGNLQQELKERDIILEKNKRVTETLHAEIEDLKKKMLLEKHKYELEKVVSSSTNVDNDTAEYYDFSEKIRHPSRIDPEKVKVIQSLLEKKHMSRDLSSITDISNKYDSATSFSRKKSNDRLRMLRDKMQDIENEARMLEGTNFIDDHGERRVATLEQMDSDTKKQYKLSSPISVQKTALANEKNIAALSKLDFLRQKLAAIQNESNDVTKFNVDARVDELFQKQKLTALGRLRDLQNNFKNLDFTGHEDLLNAIQQDADDMEYHSLDPGKINSRMEKLNNLLLELNDKMENVEKEQVDPDVSSTDDDDDDDEYDDAEEDTVRNSVSTSFIASLSDKYGSTPISSRRTSVIEQSNPDSIIKDYKNTGRQNFIKRVKRSSINHNSMVSADFGSVVYSNGADISQGRHLSKGSYLLPDSNESVLISDSESANSESKMKNTINKQDEITGTKNINKSASVDIPATSNMIENTSSEKSIPTPPPPPPPPLPPIFNKGDNAQKSAEVSIPTPPPPPPPLPPKLGGSNSAISSSSPPPPPPPPPPYPNKSDNGAALPPPPPPPMMQGKLSYRSPVSSATFPFSPLFDSYPRPKKKLKQLHWEKIDNTGESFWKDANAQKLADDLYEKGVLSKLEEAFAAREIKNLAKRRKEDLDKVTFLSRDISQQFGINLHMFASLKVDKVVEKILKCEKDFLNSASVIEFLSKQEICNVSINLAKNFSPYTTDWEGVSKVEDAKLPEKDPNELQRADQLFLALIVNLQSYWSSRMRAIKLITTFEKEYSDLVGKVRKMDKAVAAVRNSSNLRGVLDVILAVGNFMNDTSKQARGFKLSTLQRLTFIKDDKNTMTFLNYVEFIIRQNYPEFNGFLKDLEPVLEVVKISVDQLIYDCKEYSNNVNNVIKSIEIGNLSDSSKFHPHDKVLYKVTPLLPDAKSKSQLLTDEVMLTMMEFENLMQLFSEDSDDKFAKNSFFKKFADFIAEYKKAQAYNLKIEEEEKSYERRKKLVEEQQRKINESITNSQNRSLNGDMDNDNNSSEANERDVMDKLLDKLKKSGPTKGDASSARRRALTRKRLAGSNSSDSTSILDNFDVDDNSDSSLIYSPEKKISPEKDRESNSRKNTLTSSNDNILFMINENIDVIEDEKPEPIGALDPEHENKRTEKKDSTEDDKISARAKTLLNGLRSKQPEDRRGLTEEERKNLRAMHRKTRSENSNRLLFSTGNTNETVDIDTTHRYTNNRYSTPTLENILDDGESRISSLEEEGVEDKLDTSMRKDEEEVDESDQTFNTFND</sequence>
<dbReference type="GO" id="GO:0005938">
    <property type="term" value="C:cell cortex"/>
    <property type="evidence" value="ECO:0007669"/>
    <property type="project" value="UniProtKB-ARBA"/>
</dbReference>